<name>A0AAV8VGI8_9CUCU</name>
<dbReference type="Proteomes" id="UP001159042">
    <property type="component" value="Unassembled WGS sequence"/>
</dbReference>
<protein>
    <recommendedName>
        <fullName evidence="7">Cation efflux protein transmembrane domain-containing protein</fullName>
    </recommendedName>
</protein>
<evidence type="ECO:0000256" key="3">
    <source>
        <dbReference type="ARBA" id="ARBA00022692"/>
    </source>
</evidence>
<feature type="domain" description="Cation efflux protein transmembrane" evidence="7">
    <location>
        <begin position="52"/>
        <end position="98"/>
    </location>
</feature>
<proteinExistence type="predicted"/>
<dbReference type="SUPFAM" id="SSF161111">
    <property type="entry name" value="Cation efflux protein transmembrane domain-like"/>
    <property type="match status" value="1"/>
</dbReference>
<dbReference type="PANTHER" id="PTHR13414">
    <property type="entry name" value="HUEL-CATION TRANSPORTER"/>
    <property type="match status" value="1"/>
</dbReference>
<gene>
    <name evidence="8" type="ORF">NQ315_002057</name>
</gene>
<comment type="caution">
    <text evidence="8">The sequence shown here is derived from an EMBL/GenBank/DDBJ whole genome shotgun (WGS) entry which is preliminary data.</text>
</comment>
<dbReference type="InterPro" id="IPR027469">
    <property type="entry name" value="Cation_efflux_TMD_sf"/>
</dbReference>
<dbReference type="AlphaFoldDB" id="A0AAV8VGI8"/>
<dbReference type="PANTHER" id="PTHR13414:SF9">
    <property type="entry name" value="PROTON-COUPLED ZINC ANTIPORTER SLC30A9, MITOCHONDRIAL"/>
    <property type="match status" value="1"/>
</dbReference>
<dbReference type="GO" id="GO:0006829">
    <property type="term" value="P:zinc ion transport"/>
    <property type="evidence" value="ECO:0007669"/>
    <property type="project" value="InterPro"/>
</dbReference>
<dbReference type="InterPro" id="IPR040177">
    <property type="entry name" value="SLC30A9"/>
</dbReference>
<keyword evidence="3 6" id="KW-0812">Transmembrane</keyword>
<dbReference type="InterPro" id="IPR058533">
    <property type="entry name" value="Cation_efflux_TM"/>
</dbReference>
<dbReference type="GO" id="GO:0008324">
    <property type="term" value="F:monoatomic cation transmembrane transporter activity"/>
    <property type="evidence" value="ECO:0007669"/>
    <property type="project" value="InterPro"/>
</dbReference>
<evidence type="ECO:0000313" key="8">
    <source>
        <dbReference type="EMBL" id="KAJ8913041.1"/>
    </source>
</evidence>
<dbReference type="GO" id="GO:0005783">
    <property type="term" value="C:endoplasmic reticulum"/>
    <property type="evidence" value="ECO:0007669"/>
    <property type="project" value="TreeGrafter"/>
</dbReference>
<keyword evidence="2" id="KW-0813">Transport</keyword>
<dbReference type="Gene3D" id="1.20.1510.10">
    <property type="entry name" value="Cation efflux protein transmembrane domain"/>
    <property type="match status" value="1"/>
</dbReference>
<dbReference type="EMBL" id="JANEYG010000104">
    <property type="protein sequence ID" value="KAJ8913041.1"/>
    <property type="molecule type" value="Genomic_DNA"/>
</dbReference>
<keyword evidence="9" id="KW-1185">Reference proteome</keyword>
<reference evidence="8 9" key="1">
    <citation type="journal article" date="2023" name="Insect Mol. Biol.">
        <title>Genome sequencing provides insights into the evolution of gene families encoding plant cell wall-degrading enzymes in longhorned beetles.</title>
        <authorList>
            <person name="Shin N.R."/>
            <person name="Okamura Y."/>
            <person name="Kirsch R."/>
            <person name="Pauchet Y."/>
        </authorList>
    </citation>
    <scope>NUCLEOTIDE SEQUENCE [LARGE SCALE GENOMIC DNA]</scope>
    <source>
        <strain evidence="8">EAD_L_NR</strain>
    </source>
</reference>
<comment type="subcellular location">
    <subcellularLocation>
        <location evidence="1">Membrane</location>
        <topology evidence="1">Multi-pass membrane protein</topology>
    </subcellularLocation>
</comment>
<keyword evidence="5 6" id="KW-0472">Membrane</keyword>
<organism evidence="8 9">
    <name type="scientific">Exocentrus adspersus</name>
    <dbReference type="NCBI Taxonomy" id="1586481"/>
    <lineage>
        <taxon>Eukaryota</taxon>
        <taxon>Metazoa</taxon>
        <taxon>Ecdysozoa</taxon>
        <taxon>Arthropoda</taxon>
        <taxon>Hexapoda</taxon>
        <taxon>Insecta</taxon>
        <taxon>Pterygota</taxon>
        <taxon>Neoptera</taxon>
        <taxon>Endopterygota</taxon>
        <taxon>Coleoptera</taxon>
        <taxon>Polyphaga</taxon>
        <taxon>Cucujiformia</taxon>
        <taxon>Chrysomeloidea</taxon>
        <taxon>Cerambycidae</taxon>
        <taxon>Lamiinae</taxon>
        <taxon>Acanthocinini</taxon>
        <taxon>Exocentrus</taxon>
    </lineage>
</organism>
<evidence type="ECO:0000256" key="4">
    <source>
        <dbReference type="ARBA" id="ARBA00022989"/>
    </source>
</evidence>
<evidence type="ECO:0000259" key="7">
    <source>
        <dbReference type="Pfam" id="PF01545"/>
    </source>
</evidence>
<evidence type="ECO:0000313" key="9">
    <source>
        <dbReference type="Proteomes" id="UP001159042"/>
    </source>
</evidence>
<accession>A0AAV8VGI8</accession>
<evidence type="ECO:0000256" key="1">
    <source>
        <dbReference type="ARBA" id="ARBA00004141"/>
    </source>
</evidence>
<sequence>MAKKPSAPLTILISTQKYRGDTMNVILGHSRLSSLYYLTFTKLANLKKLGIADSYHPYGYSNMKYVASLISGVGIFCVGTGLSFYHGISGLMHPTPMDDFFGYENAH</sequence>
<dbReference type="Pfam" id="PF01545">
    <property type="entry name" value="Cation_efflux"/>
    <property type="match status" value="1"/>
</dbReference>
<dbReference type="GO" id="GO:0016020">
    <property type="term" value="C:membrane"/>
    <property type="evidence" value="ECO:0007669"/>
    <property type="project" value="UniProtKB-SubCell"/>
</dbReference>
<feature type="transmembrane region" description="Helical" evidence="6">
    <location>
        <begin position="65"/>
        <end position="88"/>
    </location>
</feature>
<dbReference type="GO" id="GO:0006882">
    <property type="term" value="P:intracellular zinc ion homeostasis"/>
    <property type="evidence" value="ECO:0007669"/>
    <property type="project" value="TreeGrafter"/>
</dbReference>
<evidence type="ECO:0000256" key="6">
    <source>
        <dbReference type="SAM" id="Phobius"/>
    </source>
</evidence>
<evidence type="ECO:0000256" key="5">
    <source>
        <dbReference type="ARBA" id="ARBA00023136"/>
    </source>
</evidence>
<keyword evidence="4 6" id="KW-1133">Transmembrane helix</keyword>
<evidence type="ECO:0000256" key="2">
    <source>
        <dbReference type="ARBA" id="ARBA00022448"/>
    </source>
</evidence>